<dbReference type="PANTHER" id="PTHR42736:SF1">
    <property type="entry name" value="PROTEIN-GLUTAMINE GAMMA-GLUTAMYLTRANSFERASE"/>
    <property type="match status" value="1"/>
</dbReference>
<feature type="region of interest" description="Disordered" evidence="1">
    <location>
        <begin position="605"/>
        <end position="632"/>
    </location>
</feature>
<sequence length="757" mass="85485">MSGTVKKRKLKFNYWYERLTGLFVAAIMASSLAVFEGYWWPESFNIAYFSLICGAIIHLFIPVGRSTIKLALAFMSALLITIRFARFDSSIALSDNNPTEEWLLRLLDFAVQLHPFIWIGMALLFGQLVFSAWAVTRPRVFGLIGMALIMLTVTDSFTPIWLWDNVALVVCFALLWLVADHLSQLQRRHPDSWSHLMEYPFQLIAPTVIVLSALMIAGMNMPSLAPMLQDPYTLWKNARGESVEVFLGEKAVFNDPAPSPSGNASSGYSRDDSVLGGGFDFDHSTMMTVTTTHRSYWRGETKGLYTGQGWDYYEEKYINSISAEEVAYGGELEENVDRSLAETIMVDQMVTMVREDRYPVLFSAAPVSIVHQVGTEEQQFPSRLLDWLPDTWEVRLPLGDDRAYPQTYSVTSEVTVLDEEGLRQTNAKVAGGSLHEQYVQLPESLPQRVRDLAAEITAEAATDYDKAKLLESHLRLNYSYNNKPDLSKLPEDSGDFVDGFLFELQEGYCDYFSTAMAVMARSVGLPTRWVKGFTPGVLPMDAYLPELSQGLPEDEVMNPDGAGTYTVRNSDAHSWVEIYFEGYGWIPFEATAGFSFPYSTPEGAAPLEPSVPDQTEENGQTTAEEETQTSSTGSLIGTIAGFAVLLLALAVWAYMKREKLRMYLKRLERRTHSANERVVLDMNRLLRKCVKHGMAREEHETLREAIFRWSGSYKWLKDDLSAALLDFERAKYSGSQLTHDEADQFSTRIRQIMLQLK</sequence>
<dbReference type="SUPFAM" id="SSF54001">
    <property type="entry name" value="Cysteine proteinases"/>
    <property type="match status" value="1"/>
</dbReference>
<organism evidence="4 5">
    <name type="scientific">Paenibacillus chungangensis</name>
    <dbReference type="NCBI Taxonomy" id="696535"/>
    <lineage>
        <taxon>Bacteria</taxon>
        <taxon>Bacillati</taxon>
        <taxon>Bacillota</taxon>
        <taxon>Bacilli</taxon>
        <taxon>Bacillales</taxon>
        <taxon>Paenibacillaceae</taxon>
        <taxon>Paenibacillus</taxon>
    </lineage>
</organism>
<gene>
    <name evidence="4" type="ORF">ACFQ2I_23005</name>
</gene>
<dbReference type="Proteomes" id="UP001596989">
    <property type="component" value="Unassembled WGS sequence"/>
</dbReference>
<dbReference type="InterPro" id="IPR002931">
    <property type="entry name" value="Transglutaminase-like"/>
</dbReference>
<feature type="transmembrane region" description="Helical" evidence="2">
    <location>
        <begin position="70"/>
        <end position="93"/>
    </location>
</feature>
<dbReference type="Pfam" id="PF01841">
    <property type="entry name" value="Transglut_core"/>
    <property type="match status" value="1"/>
</dbReference>
<evidence type="ECO:0000256" key="2">
    <source>
        <dbReference type="SAM" id="Phobius"/>
    </source>
</evidence>
<evidence type="ECO:0000313" key="5">
    <source>
        <dbReference type="Proteomes" id="UP001596989"/>
    </source>
</evidence>
<name>A0ABW3HXK8_9BACL</name>
<comment type="caution">
    <text evidence="4">The sequence shown here is derived from an EMBL/GenBank/DDBJ whole genome shotgun (WGS) entry which is preliminary data.</text>
</comment>
<feature type="compositionally biased region" description="Low complexity" evidence="1">
    <location>
        <begin position="617"/>
        <end position="632"/>
    </location>
</feature>
<keyword evidence="5" id="KW-1185">Reference proteome</keyword>
<accession>A0ABW3HXK8</accession>
<feature type="transmembrane region" description="Helical" evidence="2">
    <location>
        <begin position="46"/>
        <end position="63"/>
    </location>
</feature>
<feature type="transmembrane region" description="Helical" evidence="2">
    <location>
        <begin position="635"/>
        <end position="655"/>
    </location>
</feature>
<feature type="domain" description="Transglutaminase-like" evidence="3">
    <location>
        <begin position="501"/>
        <end position="592"/>
    </location>
</feature>
<evidence type="ECO:0000256" key="1">
    <source>
        <dbReference type="SAM" id="MobiDB-lite"/>
    </source>
</evidence>
<reference evidence="5" key="1">
    <citation type="journal article" date="2019" name="Int. J. Syst. Evol. Microbiol.">
        <title>The Global Catalogue of Microorganisms (GCM) 10K type strain sequencing project: providing services to taxonomists for standard genome sequencing and annotation.</title>
        <authorList>
            <consortium name="The Broad Institute Genomics Platform"/>
            <consortium name="The Broad Institute Genome Sequencing Center for Infectious Disease"/>
            <person name="Wu L."/>
            <person name="Ma J."/>
        </authorList>
    </citation>
    <scope>NUCLEOTIDE SEQUENCE [LARGE SCALE GENOMIC DNA]</scope>
    <source>
        <strain evidence="5">CCUG 59129</strain>
    </source>
</reference>
<feature type="transmembrane region" description="Helical" evidence="2">
    <location>
        <begin position="166"/>
        <end position="182"/>
    </location>
</feature>
<feature type="transmembrane region" description="Helical" evidence="2">
    <location>
        <begin position="203"/>
        <end position="221"/>
    </location>
</feature>
<dbReference type="PANTHER" id="PTHR42736">
    <property type="entry name" value="PROTEIN-GLUTAMINE GAMMA-GLUTAMYLTRANSFERASE"/>
    <property type="match status" value="1"/>
</dbReference>
<dbReference type="Gene3D" id="3.10.620.30">
    <property type="match status" value="1"/>
</dbReference>
<protein>
    <submittedName>
        <fullName evidence="4">DUF3488 and DUF4129 domain-containing transglutaminase family protein</fullName>
    </submittedName>
</protein>
<keyword evidence="2" id="KW-1133">Transmembrane helix</keyword>
<feature type="transmembrane region" description="Helical" evidence="2">
    <location>
        <begin position="140"/>
        <end position="160"/>
    </location>
</feature>
<keyword evidence="2" id="KW-0812">Transmembrane</keyword>
<dbReference type="RefSeq" id="WP_377568588.1">
    <property type="nucleotide sequence ID" value="NZ_JBHTJZ010000072.1"/>
</dbReference>
<dbReference type="InterPro" id="IPR038765">
    <property type="entry name" value="Papain-like_cys_pep_sf"/>
</dbReference>
<evidence type="ECO:0000313" key="4">
    <source>
        <dbReference type="EMBL" id="MFD0962213.1"/>
    </source>
</evidence>
<dbReference type="SMART" id="SM00460">
    <property type="entry name" value="TGc"/>
    <property type="match status" value="1"/>
</dbReference>
<evidence type="ECO:0000259" key="3">
    <source>
        <dbReference type="SMART" id="SM00460"/>
    </source>
</evidence>
<feature type="transmembrane region" description="Helical" evidence="2">
    <location>
        <begin position="113"/>
        <end position="133"/>
    </location>
</feature>
<dbReference type="EMBL" id="JBHTJZ010000072">
    <property type="protein sequence ID" value="MFD0962213.1"/>
    <property type="molecule type" value="Genomic_DNA"/>
</dbReference>
<proteinExistence type="predicted"/>
<feature type="transmembrane region" description="Helical" evidence="2">
    <location>
        <begin position="21"/>
        <end position="40"/>
    </location>
</feature>
<dbReference type="InterPro" id="IPR052901">
    <property type="entry name" value="Bact_TGase-like"/>
</dbReference>
<keyword evidence="2" id="KW-0472">Membrane</keyword>